<feature type="compositionally biased region" description="Acidic residues" evidence="16">
    <location>
        <begin position="675"/>
        <end position="687"/>
    </location>
</feature>
<keyword evidence="10" id="KW-0805">Transcription regulation</keyword>
<dbReference type="Gene3D" id="3.40.50.10810">
    <property type="entry name" value="Tandem AAA-ATPase domain"/>
    <property type="match status" value="1"/>
</dbReference>
<dbReference type="Gene3D" id="3.40.50.300">
    <property type="entry name" value="P-loop containing nucleotide triphosphate hydrolases"/>
    <property type="match status" value="1"/>
</dbReference>
<proteinExistence type="inferred from homology"/>
<dbReference type="InterPro" id="IPR014001">
    <property type="entry name" value="Helicase_ATP-bd"/>
</dbReference>
<dbReference type="InterPro" id="IPR027417">
    <property type="entry name" value="P-loop_NTPase"/>
</dbReference>
<evidence type="ECO:0000256" key="8">
    <source>
        <dbReference type="ARBA" id="ARBA00022840"/>
    </source>
</evidence>
<evidence type="ECO:0000259" key="17">
    <source>
        <dbReference type="PROSITE" id="PS51192"/>
    </source>
</evidence>
<dbReference type="GO" id="GO:0003678">
    <property type="term" value="F:DNA helicase activity"/>
    <property type="evidence" value="ECO:0007669"/>
    <property type="project" value="UniProtKB-EC"/>
</dbReference>
<keyword evidence="7" id="KW-0347">Helicase</keyword>
<reference evidence="19" key="1">
    <citation type="journal article" date="2020" name="Stud. Mycol.">
        <title>101 Dothideomycetes genomes: a test case for predicting lifestyles and emergence of pathogens.</title>
        <authorList>
            <person name="Haridas S."/>
            <person name="Albert R."/>
            <person name="Binder M."/>
            <person name="Bloem J."/>
            <person name="Labutti K."/>
            <person name="Salamov A."/>
            <person name="Andreopoulos B."/>
            <person name="Baker S."/>
            <person name="Barry K."/>
            <person name="Bills G."/>
            <person name="Bluhm B."/>
            <person name="Cannon C."/>
            <person name="Castanera R."/>
            <person name="Culley D."/>
            <person name="Daum C."/>
            <person name="Ezra D."/>
            <person name="Gonzalez J."/>
            <person name="Henrissat B."/>
            <person name="Kuo A."/>
            <person name="Liang C."/>
            <person name="Lipzen A."/>
            <person name="Lutzoni F."/>
            <person name="Magnuson J."/>
            <person name="Mondo S."/>
            <person name="Nolan M."/>
            <person name="Ohm R."/>
            <person name="Pangilinan J."/>
            <person name="Park H.-J."/>
            <person name="Ramirez L."/>
            <person name="Alfaro M."/>
            <person name="Sun H."/>
            <person name="Tritt A."/>
            <person name="Yoshinaga Y."/>
            <person name="Zwiers L.-H."/>
            <person name="Turgeon B."/>
            <person name="Goodwin S."/>
            <person name="Spatafora J."/>
            <person name="Crous P."/>
            <person name="Grigoriev I."/>
        </authorList>
    </citation>
    <scope>NUCLEOTIDE SEQUENCE</scope>
    <source>
        <strain evidence="19">CBS 115976</strain>
    </source>
</reference>
<dbReference type="GO" id="GO:0016887">
    <property type="term" value="F:ATP hydrolysis activity"/>
    <property type="evidence" value="ECO:0007669"/>
    <property type="project" value="TreeGrafter"/>
</dbReference>
<evidence type="ECO:0000313" key="19">
    <source>
        <dbReference type="EMBL" id="KAF2668336.1"/>
    </source>
</evidence>
<dbReference type="PANTHER" id="PTHR45685">
    <property type="entry name" value="HELICASE SRCAP-RELATED"/>
    <property type="match status" value="1"/>
</dbReference>
<comment type="subcellular location">
    <subcellularLocation>
        <location evidence="1">Nucleus</location>
    </subcellularLocation>
</comment>
<comment type="subunit">
    <text evidence="3">Component of the SWR1 chromatin-remodeling complex.</text>
</comment>
<feature type="compositionally biased region" description="Acidic residues" evidence="16">
    <location>
        <begin position="722"/>
        <end position="742"/>
    </location>
</feature>
<evidence type="ECO:0000256" key="12">
    <source>
        <dbReference type="ARBA" id="ARBA00023159"/>
    </source>
</evidence>
<keyword evidence="14" id="KW-0539">Nucleus</keyword>
<feature type="compositionally biased region" description="Low complexity" evidence="16">
    <location>
        <begin position="772"/>
        <end position="785"/>
    </location>
</feature>
<evidence type="ECO:0000313" key="20">
    <source>
        <dbReference type="Proteomes" id="UP000799302"/>
    </source>
</evidence>
<keyword evidence="8" id="KW-0067">ATP-binding</keyword>
<evidence type="ECO:0000256" key="16">
    <source>
        <dbReference type="SAM" id="MobiDB-lite"/>
    </source>
</evidence>
<dbReference type="InterPro" id="IPR050520">
    <property type="entry name" value="INO80/SWR1_helicase"/>
</dbReference>
<dbReference type="SMART" id="SM00487">
    <property type="entry name" value="DEXDc"/>
    <property type="match status" value="1"/>
</dbReference>
<dbReference type="OrthoDB" id="372624at2759"/>
<keyword evidence="11" id="KW-0238">DNA-binding</keyword>
<comment type="similarity">
    <text evidence="2">Belongs to the SNF2/RAD54 helicase family. SWR1 subfamily.</text>
</comment>
<feature type="compositionally biased region" description="Basic and acidic residues" evidence="16">
    <location>
        <begin position="149"/>
        <end position="162"/>
    </location>
</feature>
<dbReference type="GO" id="GO:0042393">
    <property type="term" value="F:histone binding"/>
    <property type="evidence" value="ECO:0007669"/>
    <property type="project" value="TreeGrafter"/>
</dbReference>
<dbReference type="PROSITE" id="PS51194">
    <property type="entry name" value="HELICASE_CTER"/>
    <property type="match status" value="1"/>
</dbReference>
<dbReference type="Pfam" id="PF00176">
    <property type="entry name" value="SNF2-rel_dom"/>
    <property type="match status" value="1"/>
</dbReference>
<feature type="compositionally biased region" description="Basic and acidic residues" evidence="16">
    <location>
        <begin position="697"/>
        <end position="713"/>
    </location>
</feature>
<dbReference type="SMART" id="SM00490">
    <property type="entry name" value="HELICc"/>
    <property type="match status" value="1"/>
</dbReference>
<evidence type="ECO:0000256" key="13">
    <source>
        <dbReference type="ARBA" id="ARBA00023163"/>
    </source>
</evidence>
<feature type="compositionally biased region" description="Acidic residues" evidence="16">
    <location>
        <begin position="654"/>
        <end position="667"/>
    </location>
</feature>
<keyword evidence="9" id="KW-0156">Chromatin regulator</keyword>
<dbReference type="PROSITE" id="PS00690">
    <property type="entry name" value="DEAH_ATP_HELICASE"/>
    <property type="match status" value="1"/>
</dbReference>
<dbReference type="GO" id="GO:0005524">
    <property type="term" value="F:ATP binding"/>
    <property type="evidence" value="ECO:0007669"/>
    <property type="project" value="UniProtKB-KW"/>
</dbReference>
<name>A0A6A6U9Q3_9PEZI</name>
<feature type="compositionally biased region" description="Acidic residues" evidence="16">
    <location>
        <begin position="596"/>
        <end position="613"/>
    </location>
</feature>
<dbReference type="PROSITE" id="PS51192">
    <property type="entry name" value="HELICASE_ATP_BIND_1"/>
    <property type="match status" value="1"/>
</dbReference>
<evidence type="ECO:0000256" key="6">
    <source>
        <dbReference type="ARBA" id="ARBA00022801"/>
    </source>
</evidence>
<feature type="compositionally biased region" description="Polar residues" evidence="16">
    <location>
        <begin position="94"/>
        <end position="106"/>
    </location>
</feature>
<evidence type="ECO:0000256" key="14">
    <source>
        <dbReference type="ARBA" id="ARBA00023242"/>
    </source>
</evidence>
<keyword evidence="6" id="KW-0378">Hydrolase</keyword>
<keyword evidence="20" id="KW-1185">Reference proteome</keyword>
<dbReference type="Proteomes" id="UP000799302">
    <property type="component" value="Unassembled WGS sequence"/>
</dbReference>
<dbReference type="CDD" id="cd18793">
    <property type="entry name" value="SF2_C_SNF"/>
    <property type="match status" value="1"/>
</dbReference>
<dbReference type="InterPro" id="IPR001650">
    <property type="entry name" value="Helicase_C-like"/>
</dbReference>
<dbReference type="PANTHER" id="PTHR45685:SF1">
    <property type="entry name" value="HELICASE SRCAP"/>
    <property type="match status" value="1"/>
</dbReference>
<evidence type="ECO:0000256" key="4">
    <source>
        <dbReference type="ARBA" id="ARBA00012551"/>
    </source>
</evidence>
<feature type="domain" description="Helicase C-terminal" evidence="18">
    <location>
        <begin position="1347"/>
        <end position="1497"/>
    </location>
</feature>
<feature type="compositionally biased region" description="Basic and acidic residues" evidence="16">
    <location>
        <begin position="73"/>
        <end position="82"/>
    </location>
</feature>
<dbReference type="InterPro" id="IPR002464">
    <property type="entry name" value="DNA/RNA_helicase_DEAH_CS"/>
</dbReference>
<evidence type="ECO:0000256" key="3">
    <source>
        <dbReference type="ARBA" id="ARBA00011826"/>
    </source>
</evidence>
<feature type="compositionally biased region" description="Polar residues" evidence="16">
    <location>
        <begin position="29"/>
        <end position="50"/>
    </location>
</feature>
<evidence type="ECO:0000256" key="5">
    <source>
        <dbReference type="ARBA" id="ARBA00022741"/>
    </source>
</evidence>
<evidence type="ECO:0000256" key="9">
    <source>
        <dbReference type="ARBA" id="ARBA00022853"/>
    </source>
</evidence>
<evidence type="ECO:0000256" key="15">
    <source>
        <dbReference type="ARBA" id="ARBA00047995"/>
    </source>
</evidence>
<keyword evidence="5" id="KW-0547">Nucleotide-binding</keyword>
<feature type="compositionally biased region" description="Basic and acidic residues" evidence="16">
    <location>
        <begin position="614"/>
        <end position="623"/>
    </location>
</feature>
<gene>
    <name evidence="19" type="ORF">BT63DRAFT_425657</name>
</gene>
<evidence type="ECO:0000256" key="2">
    <source>
        <dbReference type="ARBA" id="ARBA00009220"/>
    </source>
</evidence>
<dbReference type="EMBL" id="MU004236">
    <property type="protein sequence ID" value="KAF2668336.1"/>
    <property type="molecule type" value="Genomic_DNA"/>
</dbReference>
<dbReference type="EC" id="3.6.4.12" evidence="4"/>
<evidence type="ECO:0000256" key="10">
    <source>
        <dbReference type="ARBA" id="ARBA00023015"/>
    </source>
</evidence>
<feature type="domain" description="Helicase ATP-binding" evidence="17">
    <location>
        <begin position="811"/>
        <end position="976"/>
    </location>
</feature>
<sequence length="1650" mass="186320">MPKPSAALANHSDVHYSSTNNHNEHDIDNSATSSHPVDSVKPSHTNGSNGHRSDENAHVEMATNGASLKRKFDHFSSPDRDPSPPSKKLAAHTPSPSADKSVFNSAKKQKPPSPPWRAIAADGPSAVIVDGRRKSSRAAVNPAVTPTVKVEESPTRNLERPKSPPWKSALIPGPTSITVGGRRKSTRFIQEESPPPPKKGPGRPRKSLADEPIKIKLNGLNGHGSASTASKGRVGRPKSSRHHDAPAPSETKSTRRGRRASGDAPLESEEYKTTSRSTKTRRGRASVSTYEEPTKYAKQHLRTREAPTFRQHPKHLVPPKTFESFEEWASKDDPLEGEAYPSNTDQVLNEAKTRLRITEAAEEGGVLSDGRCTRFAFKAFPEPVTKYAHWAFVAQHAVYFSTLRSREVHRHMQEASKVAKHVQTAIATEDRWAFLREAKSLDQVYQEEFDYQIKRYKQIVKDVKDKWLMVRQEVDTIKLANWERDQEALGNRHLDEMLEQSTKILDNQFRESSAEATSEMMSSRRHSVAFNSEVEFEDEESDAAGGATEDDENLSESSDEEEDSQEQADDDQELTQEQLMAKYAHVLDSKLPDSSSADEECNANNSDAEDEDKADYSKSDLKSPHSSVESEVDDDFSAYKNLKVDEVPDQLLENSEDESTDMTDDDSGSGGSDSQESEDEEEEEDEGISNTLGFLYGKDEIQTIAKEAREAKRSQSIQTTGEDLEDEAEVDAESELDSDVEMIEQNLPTSDKASDMDHSVASTPRPDQEAAISTPTTSIIPGTPRSFRTEVSPLLRGSLREYQHDGVDWLAKLYSGGRNGILADEMGLGKTIQTIALLAHLATFHEVWGPHLVVVPTSVMLNWEMEFKKWCPAFKILTYYGDVNERRRLRVGWKDDDKWNVIITSYNLVLQDQQAFKRRDWHYLVLDEAHNIKNFQSQRWQTLLTFKTQSRLLLTGTPLQNNLQELWSLLYFLMPAGVDGGGFADLEKFLNTMKRPADQILDQGRQELDPEAQARVSKLHEILRPYLLRRLKSEVEKQMPSKYEHVVYCRLSKRQRQLYDGFMGRADTKRTLSSGNYMSVMNCLMSLRKVCNHPDLFETRQIVTSLAMPKSVAASYEIKDFMVRRRLLSSRSLDLDFCGLLPAAHEQTRKRHLMRLAQIQATQKFERLAASETERLKDLEKQQSDGSDSVSVRVAIEAQKNIIQDLRNRASHMRRVLAAKPIYGADLIDMVTMPNRFDPRRPNKKDPEFTNAYPYLDKCITISRLMPTLGQVSSQATELITKFACITPTVVAEDVGPLTLTPAGVETVQLAESFRRRIDPFHEARVRLSIAFPDKRLLQYDCGKLQALDKLLRQLQAGGHRALIFTQFTKVLDILEQFLNIHGHRYLRLDGATKVEQRQILTDRFNNDTRILTFILSTRSGGLGINLTGADTVIFYDLDWNPAMDKQCQDRVHRIGQTRDVHIYRFVSEYTIEANILRKSNQKRLLDDVIIQRGEFTTDMFQRVTYRDALEGMINDERATNQDAEASAVFDKFLNNVTEMSNVLDKVEDKEDTAAAKVAQQEIVLGDDVDFDENIKADQQEAMAANPNAAVDKAVEETGSDDPVKNGEIPHVDDYMVRLMTELMVGEPIKLPKSAGAKKKKGGYDYKRRR</sequence>
<keyword evidence="13" id="KW-0804">Transcription</keyword>
<feature type="region of interest" description="Disordered" evidence="16">
    <location>
        <begin position="507"/>
        <end position="526"/>
    </location>
</feature>
<dbReference type="FunFam" id="3.40.50.300:FF:000655">
    <property type="entry name" value="Protein PHOTOPERIOD-INDEPENDENT EARLY FLOWERING 1"/>
    <property type="match status" value="1"/>
</dbReference>
<keyword evidence="12" id="KW-0010">Activator</keyword>
<dbReference type="SUPFAM" id="SSF52540">
    <property type="entry name" value="P-loop containing nucleoside triphosphate hydrolases"/>
    <property type="match status" value="2"/>
</dbReference>
<comment type="catalytic activity">
    <reaction evidence="15">
        <text>ATP + H2O = ADP + phosphate + H(+)</text>
        <dbReference type="Rhea" id="RHEA:13065"/>
        <dbReference type="ChEBI" id="CHEBI:15377"/>
        <dbReference type="ChEBI" id="CHEBI:15378"/>
        <dbReference type="ChEBI" id="CHEBI:30616"/>
        <dbReference type="ChEBI" id="CHEBI:43474"/>
        <dbReference type="ChEBI" id="CHEBI:456216"/>
        <dbReference type="EC" id="3.6.4.12"/>
    </reaction>
</comment>
<dbReference type="InterPro" id="IPR049730">
    <property type="entry name" value="SNF2/RAD54-like_C"/>
</dbReference>
<dbReference type="GO" id="GO:0000812">
    <property type="term" value="C:Swr1 complex"/>
    <property type="evidence" value="ECO:0007669"/>
    <property type="project" value="TreeGrafter"/>
</dbReference>
<protein>
    <recommendedName>
        <fullName evidence="4">DNA helicase</fullName>
        <ecNumber evidence="4">3.6.4.12</ecNumber>
    </recommendedName>
</protein>
<evidence type="ECO:0000256" key="11">
    <source>
        <dbReference type="ARBA" id="ARBA00023125"/>
    </source>
</evidence>
<evidence type="ECO:0000256" key="7">
    <source>
        <dbReference type="ARBA" id="ARBA00022806"/>
    </source>
</evidence>
<dbReference type="GO" id="GO:0006338">
    <property type="term" value="P:chromatin remodeling"/>
    <property type="evidence" value="ECO:0007669"/>
    <property type="project" value="TreeGrafter"/>
</dbReference>
<evidence type="ECO:0000259" key="18">
    <source>
        <dbReference type="PROSITE" id="PS51194"/>
    </source>
</evidence>
<organism evidence="19 20">
    <name type="scientific">Microthyrium microscopicum</name>
    <dbReference type="NCBI Taxonomy" id="703497"/>
    <lineage>
        <taxon>Eukaryota</taxon>
        <taxon>Fungi</taxon>
        <taxon>Dikarya</taxon>
        <taxon>Ascomycota</taxon>
        <taxon>Pezizomycotina</taxon>
        <taxon>Dothideomycetes</taxon>
        <taxon>Dothideomycetes incertae sedis</taxon>
        <taxon>Microthyriales</taxon>
        <taxon>Microthyriaceae</taxon>
        <taxon>Microthyrium</taxon>
    </lineage>
</organism>
<evidence type="ECO:0000256" key="1">
    <source>
        <dbReference type="ARBA" id="ARBA00004123"/>
    </source>
</evidence>
<feature type="region of interest" description="Disordered" evidence="16">
    <location>
        <begin position="533"/>
        <end position="785"/>
    </location>
</feature>
<feature type="compositionally biased region" description="Acidic residues" evidence="16">
    <location>
        <begin position="534"/>
        <end position="574"/>
    </location>
</feature>
<dbReference type="InterPro" id="IPR038718">
    <property type="entry name" value="SNF2-like_sf"/>
</dbReference>
<feature type="region of interest" description="Disordered" evidence="16">
    <location>
        <begin position="1"/>
        <end position="302"/>
    </location>
</feature>
<accession>A0A6A6U9Q3</accession>
<dbReference type="Pfam" id="PF00271">
    <property type="entry name" value="Helicase_C"/>
    <property type="match status" value="1"/>
</dbReference>
<dbReference type="InterPro" id="IPR000330">
    <property type="entry name" value="SNF2_N"/>
</dbReference>
<dbReference type="GO" id="GO:0003677">
    <property type="term" value="F:DNA binding"/>
    <property type="evidence" value="ECO:0007669"/>
    <property type="project" value="UniProtKB-KW"/>
</dbReference>
<dbReference type="FunFam" id="3.40.50.10810:FF:000005">
    <property type="entry name" value="Photoperiod-independent early flowering 1"/>
    <property type="match status" value="1"/>
</dbReference>
<dbReference type="Gene3D" id="1.20.120.850">
    <property type="entry name" value="SWI2/SNF2 ATPases, N-terminal domain"/>
    <property type="match status" value="1"/>
</dbReference>